<feature type="repeat" description="CXXCXGXG motif" evidence="14">
    <location>
        <begin position="197"/>
        <end position="204"/>
    </location>
</feature>
<keyword evidence="20" id="KW-1185">Reference proteome</keyword>
<evidence type="ECO:0000256" key="3">
    <source>
        <dbReference type="ARBA" id="ARBA00022490"/>
    </source>
</evidence>
<keyword evidence="9 14" id="KW-0346">Stress response</keyword>
<keyword evidence="10 14" id="KW-0143">Chaperone</keyword>
<feature type="domain" description="J" evidence="17">
    <location>
        <begin position="8"/>
        <end position="73"/>
    </location>
</feature>
<evidence type="ECO:0000256" key="11">
    <source>
        <dbReference type="ARBA" id="ARBA00053423"/>
    </source>
</evidence>
<comment type="similarity">
    <text evidence="12 14">Belongs to the DnaJ family.</text>
</comment>
<dbReference type="FunFam" id="2.60.260.20:FF:000004">
    <property type="entry name" value="Molecular chaperone DnaJ"/>
    <property type="match status" value="1"/>
</dbReference>
<feature type="repeat" description="CXXCXGXG motif" evidence="14">
    <location>
        <begin position="154"/>
        <end position="161"/>
    </location>
</feature>
<feature type="binding site" evidence="14">
    <location>
        <position position="200"/>
    </location>
    <ligand>
        <name>Zn(2+)</name>
        <dbReference type="ChEBI" id="CHEBI:29105"/>
        <label>2</label>
    </ligand>
</feature>
<proteinExistence type="inferred from homology"/>
<dbReference type="Proteomes" id="UP001321582">
    <property type="component" value="Chromosome"/>
</dbReference>
<evidence type="ECO:0000256" key="2">
    <source>
        <dbReference type="ARBA" id="ARBA00011738"/>
    </source>
</evidence>
<dbReference type="PROSITE" id="PS51188">
    <property type="entry name" value="ZF_CR"/>
    <property type="match status" value="1"/>
</dbReference>
<dbReference type="Gene3D" id="2.10.230.10">
    <property type="entry name" value="Heat shock protein DnaJ, cysteine-rich domain"/>
    <property type="match status" value="1"/>
</dbReference>
<feature type="binding site" evidence="14">
    <location>
        <position position="154"/>
    </location>
    <ligand>
        <name>Zn(2+)</name>
        <dbReference type="ChEBI" id="CHEBI:29105"/>
        <label>1</label>
    </ligand>
</feature>
<sequence>MRKLSKRDYYEILGVEKGASQDEIKKAYRKLAMKHHPDRNAGNSEAEEKFKEASEAYQILSDPEKRSKYDRFGSSAFDGNAGGGGFNYNNFGDFGDLGDIFGSFFGGGFGGGRNSRSRSRARKGSDLRYNMEITLEESAEGVEKEVSYTREAKCSTCNGTGAEPGSKMKTCPKCNGTGEIKQISRSLFGQFENIEECDNCNGTGKVPEKKCHTCGGTGVVKEKVKKKVKIPAGIESGQRVRVSGFGEVGENGGPYGDLYIYVFIKEHEIFERVDNNIVCEMPISFTTATLGGEIEVPTLTGTIKMKIPSGTQTGKVFRLREKGIPYIRGYGKGDEMVKVIVEIPTNLSEKQKDLLKEFDSALHEKNNSMAKSFFDKIAKKFKK</sequence>
<evidence type="ECO:0000256" key="15">
    <source>
        <dbReference type="PROSITE-ProRule" id="PRU00546"/>
    </source>
</evidence>
<dbReference type="CDD" id="cd06257">
    <property type="entry name" value="DnaJ"/>
    <property type="match status" value="1"/>
</dbReference>
<evidence type="ECO:0000256" key="6">
    <source>
        <dbReference type="ARBA" id="ARBA00022737"/>
    </source>
</evidence>
<dbReference type="Pfam" id="PF00684">
    <property type="entry name" value="DnaJ_CXXCXGXG"/>
    <property type="match status" value="1"/>
</dbReference>
<dbReference type="Gene3D" id="1.10.287.110">
    <property type="entry name" value="DnaJ domain"/>
    <property type="match status" value="1"/>
</dbReference>
<dbReference type="PROSITE" id="PS00636">
    <property type="entry name" value="DNAJ_1"/>
    <property type="match status" value="1"/>
</dbReference>
<dbReference type="GO" id="GO:0051082">
    <property type="term" value="F:unfolded protein binding"/>
    <property type="evidence" value="ECO:0007669"/>
    <property type="project" value="UniProtKB-UniRule"/>
</dbReference>
<dbReference type="InterPro" id="IPR036869">
    <property type="entry name" value="J_dom_sf"/>
</dbReference>
<dbReference type="GO" id="GO:0009408">
    <property type="term" value="P:response to heat"/>
    <property type="evidence" value="ECO:0007669"/>
    <property type="project" value="InterPro"/>
</dbReference>
<evidence type="ECO:0000256" key="1">
    <source>
        <dbReference type="ARBA" id="ARBA00004496"/>
    </source>
</evidence>
<evidence type="ECO:0000256" key="7">
    <source>
        <dbReference type="ARBA" id="ARBA00022771"/>
    </source>
</evidence>
<dbReference type="CDD" id="cd10747">
    <property type="entry name" value="DnaJ_C"/>
    <property type="match status" value="1"/>
</dbReference>
<reference evidence="19 20" key="1">
    <citation type="submission" date="2022-11" db="EMBL/GenBank/DDBJ databases">
        <title>Haliovirga abyssi gen. nov., sp. nov., a mesophilic fermentative bacterium isolated from the Iheya North hydrothermal field and the proposal of Haliovirgaceae fam. nov.</title>
        <authorList>
            <person name="Miyazaki U."/>
            <person name="Tame A."/>
            <person name="Miyazaki J."/>
            <person name="Takai K."/>
            <person name="Sawayama S."/>
            <person name="Kitajima M."/>
            <person name="Okamoto A."/>
            <person name="Nakagawa S."/>
        </authorList>
    </citation>
    <scope>NUCLEOTIDE SEQUENCE [LARGE SCALE GENOMIC DNA]</scope>
    <source>
        <strain evidence="19 20">IC12</strain>
    </source>
</reference>
<dbReference type="Pfam" id="PF01556">
    <property type="entry name" value="DnaJ_C"/>
    <property type="match status" value="1"/>
</dbReference>
<name>A0AAU9DCQ1_9FUSO</name>
<dbReference type="SUPFAM" id="SSF49493">
    <property type="entry name" value="HSP40/DnaJ peptide-binding domain"/>
    <property type="match status" value="2"/>
</dbReference>
<feature type="zinc finger region" description="CR-type" evidence="15">
    <location>
        <begin position="141"/>
        <end position="223"/>
    </location>
</feature>
<dbReference type="InterPro" id="IPR002939">
    <property type="entry name" value="DnaJ_C"/>
</dbReference>
<dbReference type="PANTHER" id="PTHR43096:SF48">
    <property type="entry name" value="CHAPERONE PROTEIN DNAJ"/>
    <property type="match status" value="1"/>
</dbReference>
<evidence type="ECO:0000259" key="18">
    <source>
        <dbReference type="PROSITE" id="PS51188"/>
    </source>
</evidence>
<feature type="binding site" evidence="14">
    <location>
        <position position="211"/>
    </location>
    <ligand>
        <name>Zn(2+)</name>
        <dbReference type="ChEBI" id="CHEBI:29105"/>
        <label>1</label>
    </ligand>
</feature>
<dbReference type="InterPro" id="IPR036410">
    <property type="entry name" value="HSP_DnaJ_Cys-rich_dom_sf"/>
</dbReference>
<dbReference type="EMBL" id="AP027059">
    <property type="protein sequence ID" value="BDU50072.1"/>
    <property type="molecule type" value="Genomic_DNA"/>
</dbReference>
<evidence type="ECO:0000313" key="20">
    <source>
        <dbReference type="Proteomes" id="UP001321582"/>
    </source>
</evidence>
<protein>
    <recommendedName>
        <fullName evidence="13 14">Chaperone protein DnaJ</fullName>
    </recommendedName>
</protein>
<feature type="repeat" description="CXXCXGXG motif" evidence="14">
    <location>
        <begin position="211"/>
        <end position="218"/>
    </location>
</feature>
<dbReference type="InterPro" id="IPR001305">
    <property type="entry name" value="HSP_DnaJ_Cys-rich_dom"/>
</dbReference>
<evidence type="ECO:0000313" key="19">
    <source>
        <dbReference type="EMBL" id="BDU50072.1"/>
    </source>
</evidence>
<dbReference type="GO" id="GO:0005737">
    <property type="term" value="C:cytoplasm"/>
    <property type="evidence" value="ECO:0007669"/>
    <property type="project" value="UniProtKB-SubCell"/>
</dbReference>
<feature type="region of interest" description="Disordered" evidence="16">
    <location>
        <begin position="34"/>
        <end position="57"/>
    </location>
</feature>
<dbReference type="SUPFAM" id="SSF57938">
    <property type="entry name" value="DnaJ/Hsp40 cysteine-rich domain"/>
    <property type="match status" value="1"/>
</dbReference>
<dbReference type="FunFam" id="2.10.230.10:FF:000002">
    <property type="entry name" value="Molecular chaperone DnaJ"/>
    <property type="match status" value="1"/>
</dbReference>
<accession>A0AAU9DCQ1</accession>
<dbReference type="PROSITE" id="PS50076">
    <property type="entry name" value="DNAJ_2"/>
    <property type="match status" value="1"/>
</dbReference>
<dbReference type="FunFam" id="1.10.287.110:FF:000034">
    <property type="entry name" value="Chaperone protein DnaJ"/>
    <property type="match status" value="1"/>
</dbReference>
<feature type="binding site" evidence="14">
    <location>
        <position position="197"/>
    </location>
    <ligand>
        <name>Zn(2+)</name>
        <dbReference type="ChEBI" id="CHEBI:29105"/>
        <label>2</label>
    </ligand>
</feature>
<comment type="function">
    <text evidence="11 14">Participates actively in the response to hyperosmotic and heat shock by preventing the aggregation of stress-denatured proteins and by disaggregating proteins, also in an autonomous, DnaK-independent fashion. Unfolded proteins bind initially to DnaJ; upon interaction with the DnaJ-bound protein, DnaK hydrolyzes its bound ATP, resulting in the formation of a stable complex. GrpE releases ADP from DnaK; ATP binding to DnaK triggers the release of the substrate protein, thus completing the reaction cycle. Several rounds of ATP-dependent interactions between DnaJ, DnaK and GrpE are required for fully efficient folding. Also involved, together with DnaK and GrpE, in the DNA replication of plasmids through activation of initiation proteins.</text>
</comment>
<feature type="binding site" evidence="14">
    <location>
        <position position="214"/>
    </location>
    <ligand>
        <name>Zn(2+)</name>
        <dbReference type="ChEBI" id="CHEBI:29105"/>
        <label>1</label>
    </ligand>
</feature>
<evidence type="ECO:0000256" key="4">
    <source>
        <dbReference type="ARBA" id="ARBA00022705"/>
    </source>
</evidence>
<feature type="binding site" evidence="14">
    <location>
        <position position="157"/>
    </location>
    <ligand>
        <name>Zn(2+)</name>
        <dbReference type="ChEBI" id="CHEBI:29105"/>
        <label>1</label>
    </ligand>
</feature>
<comment type="subunit">
    <text evidence="2 14">Homodimer.</text>
</comment>
<keyword evidence="4 14" id="KW-0235">DNA replication</keyword>
<dbReference type="AlphaFoldDB" id="A0AAU9DCQ1"/>
<dbReference type="NCBIfam" id="TIGR02349">
    <property type="entry name" value="DnaJ_bact"/>
    <property type="match status" value="1"/>
</dbReference>
<dbReference type="GO" id="GO:0031072">
    <property type="term" value="F:heat shock protein binding"/>
    <property type="evidence" value="ECO:0007669"/>
    <property type="project" value="InterPro"/>
</dbReference>
<dbReference type="InterPro" id="IPR001623">
    <property type="entry name" value="DnaJ_domain"/>
</dbReference>
<dbReference type="GO" id="GO:0005524">
    <property type="term" value="F:ATP binding"/>
    <property type="evidence" value="ECO:0007669"/>
    <property type="project" value="InterPro"/>
</dbReference>
<dbReference type="PANTHER" id="PTHR43096">
    <property type="entry name" value="DNAJ HOMOLOG 1, MITOCHONDRIAL-RELATED"/>
    <property type="match status" value="1"/>
</dbReference>
<keyword evidence="7 14" id="KW-0863">Zinc-finger</keyword>
<dbReference type="Pfam" id="PF00226">
    <property type="entry name" value="DnaJ"/>
    <property type="match status" value="1"/>
</dbReference>
<feature type="repeat" description="CXXCXGXG motif" evidence="14">
    <location>
        <begin position="171"/>
        <end position="178"/>
    </location>
</feature>
<dbReference type="PRINTS" id="PR00625">
    <property type="entry name" value="JDOMAIN"/>
</dbReference>
<dbReference type="SMART" id="SM00271">
    <property type="entry name" value="DnaJ"/>
    <property type="match status" value="1"/>
</dbReference>
<dbReference type="KEGG" id="haby:HLVA_06410"/>
<feature type="binding site" evidence="14">
    <location>
        <position position="171"/>
    </location>
    <ligand>
        <name>Zn(2+)</name>
        <dbReference type="ChEBI" id="CHEBI:29105"/>
        <label>2</label>
    </ligand>
</feature>
<evidence type="ECO:0000256" key="9">
    <source>
        <dbReference type="ARBA" id="ARBA00023016"/>
    </source>
</evidence>
<dbReference type="GO" id="GO:0006260">
    <property type="term" value="P:DNA replication"/>
    <property type="evidence" value="ECO:0007669"/>
    <property type="project" value="UniProtKB-KW"/>
</dbReference>
<dbReference type="InterPro" id="IPR012724">
    <property type="entry name" value="DnaJ"/>
</dbReference>
<dbReference type="GO" id="GO:0008270">
    <property type="term" value="F:zinc ion binding"/>
    <property type="evidence" value="ECO:0007669"/>
    <property type="project" value="UniProtKB-UniRule"/>
</dbReference>
<evidence type="ECO:0000256" key="8">
    <source>
        <dbReference type="ARBA" id="ARBA00022833"/>
    </source>
</evidence>
<gene>
    <name evidence="14 19" type="primary">dnaJ</name>
    <name evidence="19" type="ORF">HLVA_06410</name>
</gene>
<dbReference type="HAMAP" id="MF_01152">
    <property type="entry name" value="DnaJ"/>
    <property type="match status" value="1"/>
</dbReference>
<dbReference type="Gene3D" id="2.60.260.20">
    <property type="entry name" value="Urease metallochaperone UreE, N-terminal domain"/>
    <property type="match status" value="2"/>
</dbReference>
<keyword evidence="3 14" id="KW-0963">Cytoplasm</keyword>
<keyword evidence="6 14" id="KW-0677">Repeat</keyword>
<evidence type="ECO:0000256" key="16">
    <source>
        <dbReference type="SAM" id="MobiDB-lite"/>
    </source>
</evidence>
<keyword evidence="5 14" id="KW-0479">Metal-binding</keyword>
<comment type="subcellular location">
    <subcellularLocation>
        <location evidence="1 14">Cytoplasm</location>
    </subcellularLocation>
</comment>
<dbReference type="InterPro" id="IPR018253">
    <property type="entry name" value="DnaJ_domain_CS"/>
</dbReference>
<comment type="cofactor">
    <cofactor evidence="14">
        <name>Zn(2+)</name>
        <dbReference type="ChEBI" id="CHEBI:29105"/>
    </cofactor>
    <text evidence="14">Binds 2 Zn(2+) ions per monomer.</text>
</comment>
<evidence type="ECO:0000256" key="13">
    <source>
        <dbReference type="ARBA" id="ARBA00067609"/>
    </source>
</evidence>
<evidence type="ECO:0000259" key="17">
    <source>
        <dbReference type="PROSITE" id="PS50076"/>
    </source>
</evidence>
<dbReference type="SUPFAM" id="SSF46565">
    <property type="entry name" value="Chaperone J-domain"/>
    <property type="match status" value="1"/>
</dbReference>
<comment type="domain">
    <text evidence="14">The J domain is necessary and sufficient to stimulate DnaK ATPase activity. Zinc center 1 plays an important role in the autonomous, DnaK-independent chaperone activity of DnaJ. Zinc center 2 is essential for interaction with DnaK and for DnaJ activity.</text>
</comment>
<evidence type="ECO:0000256" key="12">
    <source>
        <dbReference type="ARBA" id="ARBA00061004"/>
    </source>
</evidence>
<dbReference type="GO" id="GO:0042026">
    <property type="term" value="P:protein refolding"/>
    <property type="evidence" value="ECO:0007669"/>
    <property type="project" value="TreeGrafter"/>
</dbReference>
<feature type="binding site" evidence="14">
    <location>
        <position position="174"/>
    </location>
    <ligand>
        <name>Zn(2+)</name>
        <dbReference type="ChEBI" id="CHEBI:29105"/>
        <label>2</label>
    </ligand>
</feature>
<dbReference type="InterPro" id="IPR008971">
    <property type="entry name" value="HSP40/DnaJ_pept-bd"/>
</dbReference>
<organism evidence="19 20">
    <name type="scientific">Haliovirga abyssi</name>
    <dbReference type="NCBI Taxonomy" id="2996794"/>
    <lineage>
        <taxon>Bacteria</taxon>
        <taxon>Fusobacteriati</taxon>
        <taxon>Fusobacteriota</taxon>
        <taxon>Fusobacteriia</taxon>
        <taxon>Fusobacteriales</taxon>
        <taxon>Haliovirgaceae</taxon>
        <taxon>Haliovirga</taxon>
    </lineage>
</organism>
<keyword evidence="8 14" id="KW-0862">Zinc</keyword>
<evidence type="ECO:0000256" key="5">
    <source>
        <dbReference type="ARBA" id="ARBA00022723"/>
    </source>
</evidence>
<evidence type="ECO:0000256" key="10">
    <source>
        <dbReference type="ARBA" id="ARBA00023186"/>
    </source>
</evidence>
<feature type="domain" description="CR-type" evidence="18">
    <location>
        <begin position="141"/>
        <end position="223"/>
    </location>
</feature>
<dbReference type="NCBIfam" id="NF008035">
    <property type="entry name" value="PRK10767.1"/>
    <property type="match status" value="1"/>
</dbReference>
<evidence type="ECO:0000256" key="14">
    <source>
        <dbReference type="HAMAP-Rule" id="MF_01152"/>
    </source>
</evidence>